<dbReference type="NCBIfam" id="TIGR04433">
    <property type="entry name" value="UrcA_uranyl"/>
    <property type="match status" value="1"/>
</dbReference>
<feature type="chain" id="PRO_5012965492" description="UrcA family protein" evidence="1">
    <location>
        <begin position="20"/>
        <end position="103"/>
    </location>
</feature>
<dbReference type="RefSeq" id="WP_094472653.1">
    <property type="nucleotide sequence ID" value="NZ_NOXT01000072.1"/>
</dbReference>
<reference evidence="2 3" key="1">
    <citation type="submission" date="2017-07" db="EMBL/GenBank/DDBJ databases">
        <title>Sandarakinorhabdus cyanobacteriorum sp. nov., a novel bacterium isolated from cyanobacterial aggregates in a eutrophic lake.</title>
        <authorList>
            <person name="Cai H."/>
        </authorList>
    </citation>
    <scope>NUCLEOTIDE SEQUENCE [LARGE SCALE GENOMIC DNA]</scope>
    <source>
        <strain evidence="2 3">TH057</strain>
    </source>
</reference>
<accession>A0A255YZB3</accession>
<evidence type="ECO:0008006" key="4">
    <source>
        <dbReference type="Google" id="ProtNLM"/>
    </source>
</evidence>
<dbReference type="AlphaFoldDB" id="A0A255YZB3"/>
<dbReference type="Proteomes" id="UP000216991">
    <property type="component" value="Unassembled WGS sequence"/>
</dbReference>
<organism evidence="2 3">
    <name type="scientific">Sandarakinorhabdus cyanobacteriorum</name>
    <dbReference type="NCBI Taxonomy" id="1981098"/>
    <lineage>
        <taxon>Bacteria</taxon>
        <taxon>Pseudomonadati</taxon>
        <taxon>Pseudomonadota</taxon>
        <taxon>Alphaproteobacteria</taxon>
        <taxon>Sphingomonadales</taxon>
        <taxon>Sphingosinicellaceae</taxon>
        <taxon>Sandarakinorhabdus</taxon>
    </lineage>
</organism>
<comment type="caution">
    <text evidence="2">The sequence shown here is derived from an EMBL/GenBank/DDBJ whole genome shotgun (WGS) entry which is preliminary data.</text>
</comment>
<keyword evidence="1" id="KW-0732">Signal</keyword>
<protein>
    <recommendedName>
        <fullName evidence="4">UrcA family protein</fullName>
    </recommendedName>
</protein>
<feature type="signal peptide" evidence="1">
    <location>
        <begin position="1"/>
        <end position="19"/>
    </location>
</feature>
<dbReference type="InterPro" id="IPR030972">
    <property type="entry name" value="UrcA_uranyl"/>
</dbReference>
<proteinExistence type="predicted"/>
<keyword evidence="3" id="KW-1185">Reference proteome</keyword>
<evidence type="ECO:0000256" key="1">
    <source>
        <dbReference type="SAM" id="SignalP"/>
    </source>
</evidence>
<sequence length="103" mass="10670">MRIIMAAIVAATLAAPALAAGPEHMTGTVRVQTADLDLSTVAGQRALDRRLAMAMVRLCGTPVFFSRDELAELDACKAEASKAAAAQINAAHARQAVAVAARQ</sequence>
<name>A0A255YZB3_9SPHN</name>
<evidence type="ECO:0000313" key="3">
    <source>
        <dbReference type="Proteomes" id="UP000216991"/>
    </source>
</evidence>
<evidence type="ECO:0000313" key="2">
    <source>
        <dbReference type="EMBL" id="OYQ33995.1"/>
    </source>
</evidence>
<dbReference type="EMBL" id="NOXT01000072">
    <property type="protein sequence ID" value="OYQ33995.1"/>
    <property type="molecule type" value="Genomic_DNA"/>
</dbReference>
<gene>
    <name evidence="2" type="ORF">CHU93_02735</name>
</gene>
<dbReference type="OrthoDB" id="7586249at2"/>